<dbReference type="CDD" id="cd00035">
    <property type="entry name" value="ChtBD1"/>
    <property type="match status" value="1"/>
</dbReference>
<feature type="region of interest" description="Disordered" evidence="9">
    <location>
        <begin position="443"/>
        <end position="462"/>
    </location>
</feature>
<feature type="domain" description="Chitin-binding type-1" evidence="11">
    <location>
        <begin position="62"/>
        <end position="108"/>
    </location>
</feature>
<sequence>MHFTTLLTATAAAVPLVAAHGGAPRIFGLGEGALRPRDLGFAARRAATPHSHKINKRQGGVDGQCGPSANGAKCDDGYCCSGAGWCGTGEEYCAAPDCLIDFGTGCDAHAIPNGESTINVPRTQLGSIEYGGEGIYPCREPGTVAITYDDGPYIYTDGVLDLFAQYNMKATFFITGNNLGKGPIDDAATPWPAVITRMMNEGHQVASHTWSHQDLSAITHDQRVEQMVNNEMALRNILQKFPTYMRPPYSSCTAASGCEQDMKDLGYVVVYFDIDTTDYLNTTPDKIQNAKDVFAGYIQNSNPTTDTFLSIEHDIHQQTAQNLTVYMLQMLQDKGYRGVTVGECLGDPEANWYRASSGKIVTSSSARPSATQTSSAAPTATPTGVSVDGTCGAAVGLTCLGFSEGSCCSPAGWCGATEAYCGTGCQSGFGTCGKSTTDVPSSSAPSATTGSSSSAAPSAAPSNVTPSVNGQCGPALGFTCKGWAEASTVGECCSNSGWCGSSTDHCSAGSCNPAYGVCEGSNSAAPSFSLSLSASASASASAITSASSCADPLATVAADGSCTTTVRSTTTISSAAVIPTTSVAPVPSATSTSTAPAQPTKAPSTPVSTNGRCGSRNGGTTCKGYRGIFNWQMECCGVTGFCGNDFFSCRVRCQSEYGNCW</sequence>
<feature type="disulfide bond" evidence="8">
    <location>
        <begin position="407"/>
        <end position="421"/>
    </location>
</feature>
<evidence type="ECO:0000256" key="5">
    <source>
        <dbReference type="ARBA" id="ARBA00022801"/>
    </source>
</evidence>
<dbReference type="GO" id="GO:0046872">
    <property type="term" value="F:metal ion binding"/>
    <property type="evidence" value="ECO:0007669"/>
    <property type="project" value="UniProtKB-KW"/>
</dbReference>
<evidence type="ECO:0000313" key="13">
    <source>
        <dbReference type="EMBL" id="CAI6256713.1"/>
    </source>
</evidence>
<feature type="signal peptide" evidence="10">
    <location>
        <begin position="1"/>
        <end position="19"/>
    </location>
</feature>
<dbReference type="GO" id="GO:0005975">
    <property type="term" value="P:carbohydrate metabolic process"/>
    <property type="evidence" value="ECO:0007669"/>
    <property type="project" value="InterPro"/>
</dbReference>
<evidence type="ECO:0000259" key="12">
    <source>
        <dbReference type="PROSITE" id="PS51677"/>
    </source>
</evidence>
<feature type="domain" description="NodB homology" evidence="12">
    <location>
        <begin position="142"/>
        <end position="339"/>
    </location>
</feature>
<feature type="disulfide bond" evidence="8">
    <location>
        <begin position="79"/>
        <end position="93"/>
    </location>
</feature>
<evidence type="ECO:0000256" key="3">
    <source>
        <dbReference type="ARBA" id="ARBA00022723"/>
    </source>
</evidence>
<dbReference type="PROSITE" id="PS00026">
    <property type="entry name" value="CHIT_BIND_I_1"/>
    <property type="match status" value="1"/>
</dbReference>
<feature type="domain" description="Chitin-binding type-1" evidence="11">
    <location>
        <begin position="469"/>
        <end position="520"/>
    </location>
</feature>
<keyword evidence="3" id="KW-0479">Metal-binding</keyword>
<dbReference type="SUPFAM" id="SSF88713">
    <property type="entry name" value="Glycoside hydrolase/deacetylase"/>
    <property type="match status" value="1"/>
</dbReference>
<dbReference type="EMBL" id="CAOQHR010000001">
    <property type="protein sequence ID" value="CAI6256713.1"/>
    <property type="molecule type" value="Genomic_DNA"/>
</dbReference>
<keyword evidence="6" id="KW-0119">Carbohydrate metabolism</keyword>
<dbReference type="PROSITE" id="PS51677">
    <property type="entry name" value="NODB"/>
    <property type="match status" value="1"/>
</dbReference>
<dbReference type="Gene3D" id="3.30.60.10">
    <property type="entry name" value="Endochitinase-like"/>
    <property type="match status" value="3"/>
</dbReference>
<evidence type="ECO:0000259" key="11">
    <source>
        <dbReference type="PROSITE" id="PS50941"/>
    </source>
</evidence>
<accession>A0A9W4XK78</accession>
<evidence type="ECO:0000256" key="6">
    <source>
        <dbReference type="ARBA" id="ARBA00023277"/>
    </source>
</evidence>
<dbReference type="Pfam" id="PF00187">
    <property type="entry name" value="Chitin_bind_1"/>
    <property type="match status" value="1"/>
</dbReference>
<protein>
    <recommendedName>
        <fullName evidence="15">Chitin deacetylase</fullName>
    </recommendedName>
</protein>
<evidence type="ECO:0000256" key="1">
    <source>
        <dbReference type="ARBA" id="ARBA00001941"/>
    </source>
</evidence>
<dbReference type="InterPro" id="IPR036861">
    <property type="entry name" value="Endochitinase-like_sf"/>
</dbReference>
<keyword evidence="8" id="KW-1015">Disulfide bond</keyword>
<keyword evidence="7" id="KW-0170">Cobalt</keyword>
<dbReference type="InterPro" id="IPR011330">
    <property type="entry name" value="Glyco_hydro/deAcase_b/a-brl"/>
</dbReference>
<reference evidence="13" key="1">
    <citation type="submission" date="2023-01" db="EMBL/GenBank/DDBJ databases">
        <authorList>
            <person name="Van Ghelder C."/>
            <person name="Rancurel C."/>
        </authorList>
    </citation>
    <scope>NUCLEOTIDE SEQUENCE</scope>
    <source>
        <strain evidence="13">CNCM I-4278</strain>
    </source>
</reference>
<dbReference type="SMART" id="SM00270">
    <property type="entry name" value="ChtBD1"/>
    <property type="match status" value="3"/>
</dbReference>
<keyword evidence="5" id="KW-0378">Hydrolase</keyword>
<dbReference type="SUPFAM" id="SSF57016">
    <property type="entry name" value="Plant lectins/antimicrobial peptides"/>
    <property type="match status" value="2"/>
</dbReference>
<feature type="chain" id="PRO_5040773676" description="Chitin deacetylase" evidence="10">
    <location>
        <begin position="20"/>
        <end position="661"/>
    </location>
</feature>
<dbReference type="GO" id="GO:0016810">
    <property type="term" value="F:hydrolase activity, acting on carbon-nitrogen (but not peptide) bonds"/>
    <property type="evidence" value="ECO:0007669"/>
    <property type="project" value="InterPro"/>
</dbReference>
<feature type="compositionally biased region" description="Low complexity" evidence="9">
    <location>
        <begin position="584"/>
        <end position="606"/>
    </location>
</feature>
<feature type="compositionally biased region" description="Low complexity" evidence="9">
    <location>
        <begin position="364"/>
        <end position="383"/>
    </location>
</feature>
<feature type="region of interest" description="Disordered" evidence="9">
    <location>
        <begin position="364"/>
        <end position="385"/>
    </location>
</feature>
<feature type="disulfide bond" evidence="8">
    <location>
        <begin position="65"/>
        <end position="80"/>
    </location>
</feature>
<dbReference type="Gene3D" id="3.20.20.370">
    <property type="entry name" value="Glycoside hydrolase/deacetylase"/>
    <property type="match status" value="1"/>
</dbReference>
<dbReference type="InterPro" id="IPR001002">
    <property type="entry name" value="Chitin-bd_1"/>
</dbReference>
<dbReference type="InterPro" id="IPR002509">
    <property type="entry name" value="NODB_dom"/>
</dbReference>
<comment type="caution">
    <text evidence="8">Lacks conserved residue(s) required for the propagation of feature annotation.</text>
</comment>
<feature type="disulfide bond" evidence="8">
    <location>
        <begin position="74"/>
        <end position="86"/>
    </location>
</feature>
<keyword evidence="4 10" id="KW-0732">Signal</keyword>
<evidence type="ECO:0000256" key="4">
    <source>
        <dbReference type="ARBA" id="ARBA00022729"/>
    </source>
</evidence>
<evidence type="ECO:0000256" key="9">
    <source>
        <dbReference type="SAM" id="MobiDB-lite"/>
    </source>
</evidence>
<comment type="caution">
    <text evidence="13">The sequence shown here is derived from an EMBL/GenBank/DDBJ whole genome shotgun (WGS) entry which is preliminary data.</text>
</comment>
<dbReference type="GO" id="GO:0008061">
    <property type="term" value="F:chitin binding"/>
    <property type="evidence" value="ECO:0007669"/>
    <property type="project" value="UniProtKB-UniRule"/>
</dbReference>
<keyword evidence="2 8" id="KW-0147">Chitin-binding</keyword>
<feature type="disulfide bond" evidence="8">
    <location>
        <begin position="492"/>
        <end position="506"/>
    </location>
</feature>
<dbReference type="Proteomes" id="UP001152607">
    <property type="component" value="Unassembled WGS sequence"/>
</dbReference>
<dbReference type="Pfam" id="PF01522">
    <property type="entry name" value="Polysacc_deac_1"/>
    <property type="match status" value="1"/>
</dbReference>
<gene>
    <name evidence="13" type="ORF">PDIGIT_LOCUS1184</name>
</gene>
<dbReference type="CDD" id="cd11618">
    <property type="entry name" value="ChtBD1_1"/>
    <property type="match status" value="2"/>
</dbReference>
<evidence type="ECO:0000256" key="7">
    <source>
        <dbReference type="ARBA" id="ARBA00023285"/>
    </source>
</evidence>
<evidence type="ECO:0000256" key="2">
    <source>
        <dbReference type="ARBA" id="ARBA00022669"/>
    </source>
</evidence>
<evidence type="ECO:0000256" key="8">
    <source>
        <dbReference type="PROSITE-ProRule" id="PRU00261"/>
    </source>
</evidence>
<evidence type="ECO:0000313" key="14">
    <source>
        <dbReference type="Proteomes" id="UP001152607"/>
    </source>
</evidence>
<dbReference type="PANTHER" id="PTHR46471">
    <property type="entry name" value="CHITIN DEACETYLASE"/>
    <property type="match status" value="1"/>
</dbReference>
<dbReference type="AlphaFoldDB" id="A0A9W4XK78"/>
<comment type="cofactor">
    <cofactor evidence="1">
        <name>Co(2+)</name>
        <dbReference type="ChEBI" id="CHEBI:48828"/>
    </cofactor>
</comment>
<feature type="domain" description="Chitin-binding type-1" evidence="11">
    <location>
        <begin position="388"/>
        <end position="434"/>
    </location>
</feature>
<feature type="region of interest" description="Disordered" evidence="9">
    <location>
        <begin position="584"/>
        <end position="612"/>
    </location>
</feature>
<dbReference type="InterPro" id="IPR018371">
    <property type="entry name" value="Chitin-binding_1_CS"/>
</dbReference>
<dbReference type="CDD" id="cd10951">
    <property type="entry name" value="CE4_ClCDA_like"/>
    <property type="match status" value="1"/>
</dbReference>
<dbReference type="PANTHER" id="PTHR46471:SF8">
    <property type="entry name" value="CHITIN DEACETYLASE"/>
    <property type="match status" value="1"/>
</dbReference>
<name>A0A9W4XK78_9PLEO</name>
<organism evidence="13 14">
    <name type="scientific">Periconia digitata</name>
    <dbReference type="NCBI Taxonomy" id="1303443"/>
    <lineage>
        <taxon>Eukaryota</taxon>
        <taxon>Fungi</taxon>
        <taxon>Dikarya</taxon>
        <taxon>Ascomycota</taxon>
        <taxon>Pezizomycotina</taxon>
        <taxon>Dothideomycetes</taxon>
        <taxon>Pleosporomycetidae</taxon>
        <taxon>Pleosporales</taxon>
        <taxon>Massarineae</taxon>
        <taxon>Periconiaceae</taxon>
        <taxon>Periconia</taxon>
    </lineage>
</organism>
<evidence type="ECO:0000256" key="10">
    <source>
        <dbReference type="SAM" id="SignalP"/>
    </source>
</evidence>
<dbReference type="PROSITE" id="PS50941">
    <property type="entry name" value="CHIT_BIND_I_2"/>
    <property type="match status" value="3"/>
</dbReference>
<keyword evidence="14" id="KW-1185">Reference proteome</keyword>
<dbReference type="OrthoDB" id="407355at2759"/>
<proteinExistence type="predicted"/>
<evidence type="ECO:0008006" key="15">
    <source>
        <dbReference type="Google" id="ProtNLM"/>
    </source>
</evidence>